<dbReference type="AlphaFoldDB" id="A0A1B2EAR1"/>
<dbReference type="SUPFAM" id="SSF159894">
    <property type="entry name" value="YgaC/TfoX-N like"/>
    <property type="match status" value="1"/>
</dbReference>
<dbReference type="PANTHER" id="PTHR36121:SF1">
    <property type="entry name" value="PROTEIN SXY"/>
    <property type="match status" value="1"/>
</dbReference>
<name>A0A1B2EAR1_9HYPH</name>
<gene>
    <name evidence="2" type="ORF">BB934_01560</name>
</gene>
<dbReference type="PANTHER" id="PTHR36121">
    <property type="entry name" value="PROTEIN SXY"/>
    <property type="match status" value="1"/>
</dbReference>
<evidence type="ECO:0000313" key="2">
    <source>
        <dbReference type="EMBL" id="ANY77065.1"/>
    </source>
</evidence>
<reference evidence="2" key="1">
    <citation type="submission" date="2016-07" db="EMBL/GenBank/DDBJ databases">
        <title>Microvirga ossetica sp. nov. a new species of rhizobia isolated from root nodules of the legume species Vicia alpestris Steven originated from North Ossetia region in the Caucasus.</title>
        <authorList>
            <person name="Safronova V.I."/>
            <person name="Kuznetsova I.G."/>
            <person name="Sazanova A.L."/>
            <person name="Belimov A."/>
            <person name="Andronov E."/>
            <person name="Osledkin Y.S."/>
            <person name="Onishchuk O.P."/>
            <person name="Kurchak O.N."/>
            <person name="Shaposhnikov A.I."/>
            <person name="Willems A."/>
            <person name="Tikhonovich I.A."/>
        </authorList>
    </citation>
    <scope>NUCLEOTIDE SEQUENCE [LARGE SCALE GENOMIC DNA]</scope>
    <source>
        <strain evidence="2">V5/3M</strain>
    </source>
</reference>
<dbReference type="Pfam" id="PF04993">
    <property type="entry name" value="TfoX_N"/>
    <property type="match status" value="1"/>
</dbReference>
<dbReference type="InterPro" id="IPR007076">
    <property type="entry name" value="TfoX_N"/>
</dbReference>
<dbReference type="InterPro" id="IPR047525">
    <property type="entry name" value="TfoX-like"/>
</dbReference>
<evidence type="ECO:0000259" key="1">
    <source>
        <dbReference type="Pfam" id="PF04993"/>
    </source>
</evidence>
<proteinExistence type="predicted"/>
<sequence>MDAEDIREIFRGLGPVQIRRMFGGQGVYRDELMFALVASGELYLKTDDESVAFYRDAGSRPFSYETCDGSKTLTSYWLMPESALDDPEEAAELGRMAVAAARRKATGKAKAAMKTRRRASGPVT</sequence>
<dbReference type="KEGG" id="moc:BB934_01560"/>
<protein>
    <recommendedName>
        <fullName evidence="1">TfoX N-terminal domain-containing protein</fullName>
    </recommendedName>
</protein>
<dbReference type="RefSeq" id="WP_099508063.1">
    <property type="nucleotide sequence ID" value="NZ_CP016616.1"/>
</dbReference>
<dbReference type="Gene3D" id="3.30.1460.30">
    <property type="entry name" value="YgaC/TfoX-N like chaperone"/>
    <property type="match status" value="1"/>
</dbReference>
<dbReference type="EMBL" id="CP016616">
    <property type="protein sequence ID" value="ANY77065.1"/>
    <property type="molecule type" value="Genomic_DNA"/>
</dbReference>
<accession>A0A1B2EAR1</accession>
<feature type="domain" description="TfoX N-terminal" evidence="1">
    <location>
        <begin position="8"/>
        <end position="101"/>
    </location>
</feature>
<dbReference type="OrthoDB" id="1524907at2"/>
<organism evidence="2">
    <name type="scientific">Microvirga ossetica</name>
    <dbReference type="NCBI Taxonomy" id="1882682"/>
    <lineage>
        <taxon>Bacteria</taxon>
        <taxon>Pseudomonadati</taxon>
        <taxon>Pseudomonadota</taxon>
        <taxon>Alphaproteobacteria</taxon>
        <taxon>Hyphomicrobiales</taxon>
        <taxon>Methylobacteriaceae</taxon>
        <taxon>Microvirga</taxon>
    </lineage>
</organism>